<dbReference type="EMBL" id="MF285618">
    <property type="protein sequence ID" value="ATA65551.1"/>
    <property type="molecule type" value="Genomic_DNA"/>
</dbReference>
<evidence type="ECO:0000313" key="1">
    <source>
        <dbReference type="EMBL" id="ATA65551.1"/>
    </source>
</evidence>
<proteinExistence type="predicted"/>
<keyword evidence="2" id="KW-1185">Reference proteome</keyword>
<protein>
    <submittedName>
        <fullName evidence="1">Uncharacterized protein</fullName>
    </submittedName>
</protein>
<gene>
    <name evidence="1" type="ORF">2050HW_00216</name>
</gene>
<organism evidence="1 2">
    <name type="scientific">Serratia phage vB_SmaM_ 2050HW</name>
    <dbReference type="NCBI Taxonomy" id="2024252"/>
    <lineage>
        <taxon>Viruses</taxon>
        <taxon>Duplodnaviria</taxon>
        <taxon>Heunggongvirae</taxon>
        <taxon>Uroviricota</taxon>
        <taxon>Caudoviricetes</taxon>
        <taxon>Chimalliviridae</taxon>
        <taxon>Moabitevirus</taxon>
        <taxon>Moabitevirus mv2050HW</taxon>
    </lineage>
</organism>
<reference evidence="2" key="1">
    <citation type="submission" date="2017-06" db="EMBL/GenBank/DDBJ databases">
        <authorList>
            <person name="Zhao X."/>
        </authorList>
    </citation>
    <scope>NUCLEOTIDE SEQUENCE [LARGE SCALE GENOMIC DNA]</scope>
</reference>
<accession>A0A289YVS9</accession>
<sequence length="356" mass="40433">MSIATLEKYKKGFHESKRFTPWMVNFAEGFIDLFLVADGEYSYLLSSRFTLHELSGHISDQPALLAAVTAIWQSNPNLVRVVLRVCDLLQNGHQLDVLEEIDPSKVKYDQMSDVTYYEGYDIVKQGDEWLAVYRSRVHPSDTYSTWQSFGERTPVKFPYDPLDEAEKTYYTTPYISLPSGGEELEYTAIPKGTDVDLWLAEQATKYYYGVKYTEYGSTVCFLTAEQVTAVAELWVGKLSTDALVKSLEAKDPMLAHQILQLYGMIYIPSIHLPPLYVGHVHTHLPGIMSPAPKYDSFVLAVDPDKVPAFLDKMGTRYEAFFARDEKGNYQPAKVKHLKMTEVDIGSLKLKTFPSKL</sequence>
<evidence type="ECO:0000313" key="2">
    <source>
        <dbReference type="Proteomes" id="UP000223363"/>
    </source>
</evidence>
<dbReference type="Proteomes" id="UP000223363">
    <property type="component" value="Segment"/>
</dbReference>
<name>A0A289YVS9_9CAUD</name>